<dbReference type="Gene3D" id="3.40.1090.10">
    <property type="entry name" value="Cytosolic phospholipase A2 catalytic domain"/>
    <property type="match status" value="2"/>
</dbReference>
<feature type="short sequence motif" description="GXGXXG" evidence="4">
    <location>
        <begin position="30"/>
        <end position="35"/>
    </location>
</feature>
<dbReference type="PROSITE" id="PS51635">
    <property type="entry name" value="PNPLA"/>
    <property type="match status" value="1"/>
</dbReference>
<evidence type="ECO:0000256" key="1">
    <source>
        <dbReference type="ARBA" id="ARBA00022801"/>
    </source>
</evidence>
<keyword evidence="1 4" id="KW-0378">Hydrolase</keyword>
<evidence type="ECO:0000256" key="4">
    <source>
        <dbReference type="PROSITE-ProRule" id="PRU01161"/>
    </source>
</evidence>
<dbReference type="EMBL" id="CP029347">
    <property type="protein sequence ID" value="AWL10724.1"/>
    <property type="molecule type" value="Genomic_DNA"/>
</dbReference>
<sequence length="309" mass="35417">MELSSLIFGKVTLSQEKHTEATKFAIVAEGGGQKGIFTAGVLDAFLDAEFWPFHLKVGVSAGAQNLAAYSARARQYARRAIQQLTTTQPFFKPSKFFTGGNVIDLDWYFHQVRHDEKNRFPTAAENLDKTANFYAVATNVDTLEPHYLHTWYDNMFEHLKASSAIPFLYRPGVEVEGLRLMDGGVSDPLPVKWAYEQGAKRILLIRTMEADDDGRMPIMERLKPIMRRVRQSPKMFDMYLHHQRCYAEALDFINNPPEDVEILQIAPRGTLQSMVLGSSAHVLQYDYLVGKREGKRFLRQWQQQLRQRA</sequence>
<dbReference type="CDD" id="cd07208">
    <property type="entry name" value="Pat_hypo_Ecoli_yjju_like"/>
    <property type="match status" value="1"/>
</dbReference>
<dbReference type="GO" id="GO:0016042">
    <property type="term" value="P:lipid catabolic process"/>
    <property type="evidence" value="ECO:0007669"/>
    <property type="project" value="UniProtKB-UniRule"/>
</dbReference>
<dbReference type="KEGG" id="salh:HMF8227_00216"/>
<dbReference type="AlphaFoldDB" id="A0A2S2DZA1"/>
<keyword evidence="3 4" id="KW-0443">Lipid metabolism</keyword>
<feature type="active site" description="Proton acceptor" evidence="4">
    <location>
        <position position="182"/>
    </location>
</feature>
<dbReference type="Pfam" id="PF01734">
    <property type="entry name" value="Patatin"/>
    <property type="match status" value="1"/>
</dbReference>
<dbReference type="InterPro" id="IPR050301">
    <property type="entry name" value="NTE"/>
</dbReference>
<feature type="short sequence motif" description="DGA/G" evidence="4">
    <location>
        <begin position="182"/>
        <end position="184"/>
    </location>
</feature>
<dbReference type="GO" id="GO:0016787">
    <property type="term" value="F:hydrolase activity"/>
    <property type="evidence" value="ECO:0007669"/>
    <property type="project" value="UniProtKB-UniRule"/>
</dbReference>
<protein>
    <recommendedName>
        <fullName evidence="5">PNPLA domain-containing protein</fullName>
    </recommendedName>
</protein>
<dbReference type="InterPro" id="IPR045943">
    <property type="entry name" value="DUF6363"/>
</dbReference>
<evidence type="ECO:0000313" key="7">
    <source>
        <dbReference type="Proteomes" id="UP000245728"/>
    </source>
</evidence>
<organism evidence="6 7">
    <name type="scientific">Saliniradius amylolyticus</name>
    <dbReference type="NCBI Taxonomy" id="2183582"/>
    <lineage>
        <taxon>Bacteria</taxon>
        <taxon>Pseudomonadati</taxon>
        <taxon>Pseudomonadota</taxon>
        <taxon>Gammaproteobacteria</taxon>
        <taxon>Alteromonadales</taxon>
        <taxon>Alteromonadaceae</taxon>
        <taxon>Saliniradius</taxon>
    </lineage>
</organism>
<keyword evidence="2 4" id="KW-0442">Lipid degradation</keyword>
<feature type="short sequence motif" description="GXSXG" evidence="4">
    <location>
        <begin position="58"/>
        <end position="62"/>
    </location>
</feature>
<dbReference type="Pfam" id="PF19890">
    <property type="entry name" value="DUF6363"/>
    <property type="match status" value="1"/>
</dbReference>
<evidence type="ECO:0000256" key="2">
    <source>
        <dbReference type="ARBA" id="ARBA00022963"/>
    </source>
</evidence>
<accession>A0A2S2DZA1</accession>
<gene>
    <name evidence="6" type="ORF">HMF8227_00216</name>
</gene>
<reference evidence="6 7" key="1">
    <citation type="submission" date="2018-05" db="EMBL/GenBank/DDBJ databases">
        <title>Salinimonas sp. HMF8227 Genome sequencing and assembly.</title>
        <authorList>
            <person name="Kang H."/>
            <person name="Kang J."/>
            <person name="Cha I."/>
            <person name="Kim H."/>
            <person name="Joh K."/>
        </authorList>
    </citation>
    <scope>NUCLEOTIDE SEQUENCE [LARGE SCALE GENOMIC DNA]</scope>
    <source>
        <strain evidence="6 7">HMF8227</strain>
    </source>
</reference>
<dbReference type="PANTHER" id="PTHR14226:SF25">
    <property type="entry name" value="PHOSPHOESTERASE"/>
    <property type="match status" value="1"/>
</dbReference>
<dbReference type="InterPro" id="IPR037483">
    <property type="entry name" value="YjjU-like"/>
</dbReference>
<feature type="domain" description="PNPLA" evidence="5">
    <location>
        <begin position="26"/>
        <end position="195"/>
    </location>
</feature>
<evidence type="ECO:0000259" key="5">
    <source>
        <dbReference type="PROSITE" id="PS51635"/>
    </source>
</evidence>
<evidence type="ECO:0000313" key="6">
    <source>
        <dbReference type="EMBL" id="AWL10724.1"/>
    </source>
</evidence>
<proteinExistence type="predicted"/>
<name>A0A2S2DZA1_9ALTE</name>
<dbReference type="SUPFAM" id="SSF52151">
    <property type="entry name" value="FabD/lysophospholipase-like"/>
    <property type="match status" value="1"/>
</dbReference>
<keyword evidence="7" id="KW-1185">Reference proteome</keyword>
<dbReference type="Proteomes" id="UP000245728">
    <property type="component" value="Chromosome"/>
</dbReference>
<dbReference type="PANTHER" id="PTHR14226">
    <property type="entry name" value="NEUROPATHY TARGET ESTERASE/SWISS CHEESE D.MELANOGASTER"/>
    <property type="match status" value="1"/>
</dbReference>
<dbReference type="InterPro" id="IPR016035">
    <property type="entry name" value="Acyl_Trfase/lysoPLipase"/>
</dbReference>
<evidence type="ECO:0000256" key="3">
    <source>
        <dbReference type="ARBA" id="ARBA00023098"/>
    </source>
</evidence>
<dbReference type="InterPro" id="IPR002641">
    <property type="entry name" value="PNPLA_dom"/>
</dbReference>
<feature type="active site" description="Nucleophile" evidence="4">
    <location>
        <position position="60"/>
    </location>
</feature>